<sequence>MTTAIIDVGEIGPLYKIRVYHDNSGEDPSWYLEKVKMKDKDTNQEFHFFANRWLRHPEDLIPDKEGDEEMSSERRDEMKSDKSNGNNLDKNVQDEGDEDNKIEPDVLVELPAIRPDIPPPPVYMYEVGVHTGDKGAASTDTEIYMTLYGEKGDTGRRQLRKSQKHKTKFQRDQVIWFDTAVDDRKTEREVPLLGILSIPAEPKVDPDALKSEREWKIKVKTSNEDGAGTKAMVYLVIYGEEGQQTTEELNDGSLTSPSFDPGNEDEFD</sequence>
<dbReference type="PANTHER" id="PTHR45901">
    <property type="entry name" value="PROTEIN CBG12474"/>
    <property type="match status" value="1"/>
</dbReference>
<feature type="compositionally biased region" description="Polar residues" evidence="2">
    <location>
        <begin position="244"/>
        <end position="258"/>
    </location>
</feature>
<feature type="region of interest" description="Disordered" evidence="2">
    <location>
        <begin position="59"/>
        <end position="101"/>
    </location>
</feature>
<organism evidence="4 5">
    <name type="scientific">Saccoglossus kowalevskii</name>
    <name type="common">Acorn worm</name>
    <dbReference type="NCBI Taxonomy" id="10224"/>
    <lineage>
        <taxon>Eukaryota</taxon>
        <taxon>Metazoa</taxon>
        <taxon>Hemichordata</taxon>
        <taxon>Enteropneusta</taxon>
        <taxon>Harrimaniidae</taxon>
        <taxon>Saccoglossus</taxon>
    </lineage>
</organism>
<evidence type="ECO:0000259" key="3">
    <source>
        <dbReference type="PROSITE" id="PS50095"/>
    </source>
</evidence>
<feature type="region of interest" description="Disordered" evidence="2">
    <location>
        <begin position="244"/>
        <end position="268"/>
    </location>
</feature>
<feature type="domain" description="PLAT" evidence="3">
    <location>
        <begin position="1"/>
        <end position="68"/>
    </location>
</feature>
<feature type="compositionally biased region" description="Basic and acidic residues" evidence="2">
    <location>
        <begin position="71"/>
        <end position="82"/>
    </location>
</feature>
<dbReference type="InterPro" id="IPR036392">
    <property type="entry name" value="PLAT/LH2_dom_sf"/>
</dbReference>
<dbReference type="Pfam" id="PF01477">
    <property type="entry name" value="PLAT"/>
    <property type="match status" value="3"/>
</dbReference>
<dbReference type="InterPro" id="IPR052970">
    <property type="entry name" value="Inner_ear_hair_cell_LOXHD"/>
</dbReference>
<proteinExistence type="predicted"/>
<dbReference type="RefSeq" id="XP_006811272.1">
    <property type="nucleotide sequence ID" value="XM_006811209.1"/>
</dbReference>
<gene>
    <name evidence="5" type="primary">LOC102801014</name>
</gene>
<feature type="non-terminal residue" evidence="5">
    <location>
        <position position="268"/>
    </location>
</feature>
<evidence type="ECO:0000313" key="5">
    <source>
        <dbReference type="RefSeq" id="XP_006811272.1"/>
    </source>
</evidence>
<evidence type="ECO:0000256" key="1">
    <source>
        <dbReference type="PROSITE-ProRule" id="PRU00152"/>
    </source>
</evidence>
<feature type="domain" description="PLAT" evidence="3">
    <location>
        <begin position="213"/>
        <end position="268"/>
    </location>
</feature>
<dbReference type="SUPFAM" id="SSF49723">
    <property type="entry name" value="Lipase/lipooxygenase domain (PLAT/LH2 domain)"/>
    <property type="match status" value="3"/>
</dbReference>
<dbReference type="PANTHER" id="PTHR45901:SF7">
    <property type="entry name" value="OXYGEN-REGULATED PROTEIN 1"/>
    <property type="match status" value="1"/>
</dbReference>
<accession>A0ABM0LU31</accession>
<dbReference type="GeneID" id="102801014"/>
<dbReference type="Gene3D" id="2.40.180.10">
    <property type="entry name" value="Catalase core domain"/>
    <property type="match status" value="1"/>
</dbReference>
<dbReference type="Proteomes" id="UP000694865">
    <property type="component" value="Unplaced"/>
</dbReference>
<evidence type="ECO:0000256" key="2">
    <source>
        <dbReference type="SAM" id="MobiDB-lite"/>
    </source>
</evidence>
<reference evidence="5" key="1">
    <citation type="submission" date="2025-08" db="UniProtKB">
        <authorList>
            <consortium name="RefSeq"/>
        </authorList>
    </citation>
    <scope>IDENTIFICATION</scope>
    <source>
        <tissue evidence="5">Testes</tissue>
    </source>
</reference>
<dbReference type="PROSITE" id="PS50095">
    <property type="entry name" value="PLAT"/>
    <property type="match status" value="2"/>
</dbReference>
<name>A0ABM0LU31_SACKO</name>
<dbReference type="InterPro" id="IPR001024">
    <property type="entry name" value="PLAT/LH2_dom"/>
</dbReference>
<evidence type="ECO:0000313" key="4">
    <source>
        <dbReference type="Proteomes" id="UP000694865"/>
    </source>
</evidence>
<keyword evidence="4" id="KW-1185">Reference proteome</keyword>
<comment type="caution">
    <text evidence="1">Lacks conserved residue(s) required for the propagation of feature annotation.</text>
</comment>
<dbReference type="Gene3D" id="2.60.60.20">
    <property type="entry name" value="PLAT/LH2 domain"/>
    <property type="match status" value="2"/>
</dbReference>
<protein>
    <submittedName>
        <fullName evidence="5">Lipoxygenase homology domain-containing protein 1-like</fullName>
    </submittedName>
</protein>